<proteinExistence type="predicted"/>
<accession>A0A067SY24</accession>
<dbReference type="Proteomes" id="UP000027222">
    <property type="component" value="Unassembled WGS sequence"/>
</dbReference>
<dbReference type="OrthoDB" id="2501483at2759"/>
<gene>
    <name evidence="1" type="ORF">GALMADRAFT_74725</name>
</gene>
<sequence>IIVARATFFGSETTPQTVKTFRTPGSMPEIVIYDLGCQVFQHLKSSGNDLYKSVGFPVDIFHWTCKHKKTSDACAIDCNPSNFEVLLGDDGTSWFFNSSIAEQTNVWLGGYHSILREMGVQKYNFFLDEMILRKNRIIKDRLEKDGTCPSYISDLIYTSTLD</sequence>
<organism evidence="1 2">
    <name type="scientific">Galerina marginata (strain CBS 339.88)</name>
    <dbReference type="NCBI Taxonomy" id="685588"/>
    <lineage>
        <taxon>Eukaryota</taxon>
        <taxon>Fungi</taxon>
        <taxon>Dikarya</taxon>
        <taxon>Basidiomycota</taxon>
        <taxon>Agaricomycotina</taxon>
        <taxon>Agaricomycetes</taxon>
        <taxon>Agaricomycetidae</taxon>
        <taxon>Agaricales</taxon>
        <taxon>Agaricineae</taxon>
        <taxon>Strophariaceae</taxon>
        <taxon>Galerina</taxon>
    </lineage>
</organism>
<reference evidence="2" key="1">
    <citation type="journal article" date="2014" name="Proc. Natl. Acad. Sci. U.S.A.">
        <title>Extensive sampling of basidiomycete genomes demonstrates inadequacy of the white-rot/brown-rot paradigm for wood decay fungi.</title>
        <authorList>
            <person name="Riley R."/>
            <person name="Salamov A.A."/>
            <person name="Brown D.W."/>
            <person name="Nagy L.G."/>
            <person name="Floudas D."/>
            <person name="Held B.W."/>
            <person name="Levasseur A."/>
            <person name="Lombard V."/>
            <person name="Morin E."/>
            <person name="Otillar R."/>
            <person name="Lindquist E.A."/>
            <person name="Sun H."/>
            <person name="LaButti K.M."/>
            <person name="Schmutz J."/>
            <person name="Jabbour D."/>
            <person name="Luo H."/>
            <person name="Baker S.E."/>
            <person name="Pisabarro A.G."/>
            <person name="Walton J.D."/>
            <person name="Blanchette R.A."/>
            <person name="Henrissat B."/>
            <person name="Martin F."/>
            <person name="Cullen D."/>
            <person name="Hibbett D.S."/>
            <person name="Grigoriev I.V."/>
        </authorList>
    </citation>
    <scope>NUCLEOTIDE SEQUENCE [LARGE SCALE GENOMIC DNA]</scope>
    <source>
        <strain evidence="2">CBS 339.88</strain>
    </source>
</reference>
<feature type="non-terminal residue" evidence="1">
    <location>
        <position position="1"/>
    </location>
</feature>
<name>A0A067SY24_GALM3</name>
<dbReference type="AlphaFoldDB" id="A0A067SY24"/>
<evidence type="ECO:0000313" key="2">
    <source>
        <dbReference type="Proteomes" id="UP000027222"/>
    </source>
</evidence>
<dbReference type="EMBL" id="KL142391">
    <property type="protein sequence ID" value="KDR71668.1"/>
    <property type="molecule type" value="Genomic_DNA"/>
</dbReference>
<protein>
    <submittedName>
        <fullName evidence="1">Uncharacterized protein</fullName>
    </submittedName>
</protein>
<dbReference type="HOGENOM" id="CLU_004966_3_1_1"/>
<keyword evidence="2" id="KW-1185">Reference proteome</keyword>
<evidence type="ECO:0000313" key="1">
    <source>
        <dbReference type="EMBL" id="KDR71668.1"/>
    </source>
</evidence>
<dbReference type="STRING" id="685588.A0A067SY24"/>